<dbReference type="Proteomes" id="UP001295444">
    <property type="component" value="Chromosome 07"/>
</dbReference>
<dbReference type="PANTHER" id="PTHR47027">
    <property type="entry name" value="REVERSE TRANSCRIPTASE DOMAIN-CONTAINING PROTEIN"/>
    <property type="match status" value="1"/>
</dbReference>
<dbReference type="EMBL" id="OW240918">
    <property type="protein sequence ID" value="CAH2306597.1"/>
    <property type="molecule type" value="Genomic_DNA"/>
</dbReference>
<accession>A0AAD1WHT5</accession>
<name>A0AAD1WHT5_PELCU</name>
<dbReference type="InterPro" id="IPR000477">
    <property type="entry name" value="RT_dom"/>
</dbReference>
<evidence type="ECO:0000313" key="3">
    <source>
        <dbReference type="Proteomes" id="UP001295444"/>
    </source>
</evidence>
<protein>
    <recommendedName>
        <fullName evidence="1">Reverse transcriptase domain-containing protein</fullName>
    </recommendedName>
</protein>
<dbReference type="PANTHER" id="PTHR47027:SF25">
    <property type="entry name" value="REVERSE TRANSCRIPTASE DOMAIN-CONTAINING PROTEIN"/>
    <property type="match status" value="1"/>
</dbReference>
<feature type="non-terminal residue" evidence="2">
    <location>
        <position position="168"/>
    </location>
</feature>
<keyword evidence="3" id="KW-1185">Reference proteome</keyword>
<dbReference type="SUPFAM" id="SSF56672">
    <property type="entry name" value="DNA/RNA polymerases"/>
    <property type="match status" value="1"/>
</dbReference>
<dbReference type="Pfam" id="PF00078">
    <property type="entry name" value="RVT_1"/>
    <property type="match status" value="1"/>
</dbReference>
<gene>
    <name evidence="2" type="ORF">PECUL_23A011393</name>
</gene>
<dbReference type="AlphaFoldDB" id="A0AAD1WHT5"/>
<organism evidence="2 3">
    <name type="scientific">Pelobates cultripes</name>
    <name type="common">Western spadefoot toad</name>
    <dbReference type="NCBI Taxonomy" id="61616"/>
    <lineage>
        <taxon>Eukaryota</taxon>
        <taxon>Metazoa</taxon>
        <taxon>Chordata</taxon>
        <taxon>Craniata</taxon>
        <taxon>Vertebrata</taxon>
        <taxon>Euteleostomi</taxon>
        <taxon>Amphibia</taxon>
        <taxon>Batrachia</taxon>
        <taxon>Anura</taxon>
        <taxon>Pelobatoidea</taxon>
        <taxon>Pelobatidae</taxon>
        <taxon>Pelobates</taxon>
    </lineage>
</organism>
<dbReference type="InterPro" id="IPR043502">
    <property type="entry name" value="DNA/RNA_pol_sf"/>
</dbReference>
<evidence type="ECO:0000313" key="2">
    <source>
        <dbReference type="EMBL" id="CAH2306597.1"/>
    </source>
</evidence>
<reference evidence="2" key="1">
    <citation type="submission" date="2022-03" db="EMBL/GenBank/DDBJ databases">
        <authorList>
            <person name="Alioto T."/>
            <person name="Alioto T."/>
            <person name="Gomez Garrido J."/>
        </authorList>
    </citation>
    <scope>NUCLEOTIDE SEQUENCE</scope>
</reference>
<evidence type="ECO:0000259" key="1">
    <source>
        <dbReference type="Pfam" id="PF00078"/>
    </source>
</evidence>
<proteinExistence type="predicted"/>
<feature type="domain" description="Reverse transcriptase" evidence="1">
    <location>
        <begin position="85"/>
        <end position="154"/>
    </location>
</feature>
<sequence>MEAPLALQPPRQGGQPDQKLIRCKNLQSDPWRIAYQQLPGEDWSPTRMLIIPVPLPHPHRLDHEDIHQQTQNGIQWTLRSQLDDLNFADDLILFSHSQQQMQEKISMLAAKSAQVGLIIHKEKTKILKINFSNINPITLNGSPLEELQFFTYLGSIINQQGGTDADVK</sequence>